<feature type="transmembrane region" description="Helical" evidence="2">
    <location>
        <begin position="577"/>
        <end position="599"/>
    </location>
</feature>
<dbReference type="PANTHER" id="PTHR35394">
    <property type="entry name" value="DUF3176 DOMAIN-CONTAINING PROTEIN"/>
    <property type="match status" value="1"/>
</dbReference>
<dbReference type="Proteomes" id="UP000240883">
    <property type="component" value="Unassembled WGS sequence"/>
</dbReference>
<evidence type="ECO:0000256" key="2">
    <source>
        <dbReference type="SAM" id="Phobius"/>
    </source>
</evidence>
<accession>A0A2T2P485</accession>
<dbReference type="AlphaFoldDB" id="A0A2T2P485"/>
<dbReference type="InterPro" id="IPR021514">
    <property type="entry name" value="DUF3176"/>
</dbReference>
<evidence type="ECO:0000313" key="3">
    <source>
        <dbReference type="EMBL" id="PSN72495.1"/>
    </source>
</evidence>
<dbReference type="STRING" id="1448308.A0A2T2P485"/>
<dbReference type="OrthoDB" id="5376804at2759"/>
<keyword evidence="2" id="KW-1133">Transmembrane helix</keyword>
<feature type="compositionally biased region" description="Low complexity" evidence="1">
    <location>
        <begin position="30"/>
        <end position="40"/>
    </location>
</feature>
<reference evidence="3 4" key="1">
    <citation type="journal article" date="2018" name="Front. Microbiol.">
        <title>Genome-Wide Analysis of Corynespora cassiicola Leaf Fall Disease Putative Effectors.</title>
        <authorList>
            <person name="Lopez D."/>
            <person name="Ribeiro S."/>
            <person name="Label P."/>
            <person name="Fumanal B."/>
            <person name="Venisse J.S."/>
            <person name="Kohler A."/>
            <person name="de Oliveira R.R."/>
            <person name="Labutti K."/>
            <person name="Lipzen A."/>
            <person name="Lail K."/>
            <person name="Bauer D."/>
            <person name="Ohm R.A."/>
            <person name="Barry K.W."/>
            <person name="Spatafora J."/>
            <person name="Grigoriev I.V."/>
            <person name="Martin F.M."/>
            <person name="Pujade-Renaud V."/>
        </authorList>
    </citation>
    <scope>NUCLEOTIDE SEQUENCE [LARGE SCALE GENOMIC DNA]</scope>
    <source>
        <strain evidence="3 4">Philippines</strain>
    </source>
</reference>
<sequence length="671" mass="72865">MAAKKSSEMANVSTSLLAHPMDSPSANAPRSTDGSSTSDRSGLKFSTLLGIWKYDILLCCVSIAATVGLVVVLALHDGKAQKDWSGGVITLNTVIAVLATVIRASLIVPVAAAITQGKWLWLRTRKGARASEGRSLSDYEVYEWASRGVVGSTQLIWISGIRSIASLGALIVIFSVAIGPFTQQILGTTFRSVQSDTPGQSLILPRAERYDGFVESAITSTHYTYGRIIQPDMYAAIMSGIFSEKTEDLTAVCPSGNCTWPIQSSLGVCGECAAFSPEIKYNASINDSGWRMAYLQPEGSEIWATNTTDSFVVRVIGSNTGAHFIPSFGIEHYIKPTHFNDSHIPYLTIFQTITIPALEWDNATSSMKIPPSTGEECALWFCAQAYSTRVDSGVQSQTTVSTWSEYVKNYNPQFPSNGTIIDNPSTDLGEQEYGRPENWYMIPDASTFNLESGKETYFSIAEDSILAIGGDLNEIFVGSFNTTRMYGSISQPYTSNVMMAMHYFNTSTVVQNLAKAMTNRVRTSAPTTRLNTTPAANGTINGTTVPLSEAAESQDGELADRYAGAAFTTEPFFQVRWAWMALPLALVLLSPIFVVWTVVASWRTGTPILGSGLLVLLGCRVEDDIRSRFAGVERHDVAKPKAAGIKVNLERSEKDGGWEIRNVQGDARVVS</sequence>
<evidence type="ECO:0000256" key="1">
    <source>
        <dbReference type="SAM" id="MobiDB-lite"/>
    </source>
</evidence>
<dbReference type="PANTHER" id="PTHR35394:SF5">
    <property type="entry name" value="DUF3176 DOMAIN-CONTAINING PROTEIN"/>
    <property type="match status" value="1"/>
</dbReference>
<evidence type="ECO:0000313" key="4">
    <source>
        <dbReference type="Proteomes" id="UP000240883"/>
    </source>
</evidence>
<keyword evidence="2" id="KW-0812">Transmembrane</keyword>
<dbReference type="EMBL" id="KZ678130">
    <property type="protein sequence ID" value="PSN72495.1"/>
    <property type="molecule type" value="Genomic_DNA"/>
</dbReference>
<protein>
    <submittedName>
        <fullName evidence="3">Uncharacterized protein</fullName>
    </submittedName>
</protein>
<name>A0A2T2P485_CORCC</name>
<feature type="transmembrane region" description="Helical" evidence="2">
    <location>
        <begin position="164"/>
        <end position="182"/>
    </location>
</feature>
<keyword evidence="2" id="KW-0472">Membrane</keyword>
<gene>
    <name evidence="3" type="ORF">BS50DRAFT_569977</name>
</gene>
<dbReference type="Pfam" id="PF11374">
    <property type="entry name" value="DUF3176"/>
    <property type="match status" value="1"/>
</dbReference>
<proteinExistence type="predicted"/>
<feature type="transmembrane region" description="Helical" evidence="2">
    <location>
        <begin position="95"/>
        <end position="115"/>
    </location>
</feature>
<feature type="region of interest" description="Disordered" evidence="1">
    <location>
        <begin position="18"/>
        <end position="40"/>
    </location>
</feature>
<keyword evidence="4" id="KW-1185">Reference proteome</keyword>
<feature type="transmembrane region" description="Helical" evidence="2">
    <location>
        <begin position="54"/>
        <end position="75"/>
    </location>
</feature>
<organism evidence="3 4">
    <name type="scientific">Corynespora cassiicola Philippines</name>
    <dbReference type="NCBI Taxonomy" id="1448308"/>
    <lineage>
        <taxon>Eukaryota</taxon>
        <taxon>Fungi</taxon>
        <taxon>Dikarya</taxon>
        <taxon>Ascomycota</taxon>
        <taxon>Pezizomycotina</taxon>
        <taxon>Dothideomycetes</taxon>
        <taxon>Pleosporomycetidae</taxon>
        <taxon>Pleosporales</taxon>
        <taxon>Corynesporascaceae</taxon>
        <taxon>Corynespora</taxon>
    </lineage>
</organism>